<dbReference type="RefSeq" id="XP_014260106.1">
    <property type="nucleotide sequence ID" value="XM_014404620.2"/>
</dbReference>
<name>A0A8I6S907_CIMLE</name>
<dbReference type="Pfam" id="PF13602">
    <property type="entry name" value="ADH_zinc_N_2"/>
    <property type="match status" value="1"/>
</dbReference>
<keyword evidence="1" id="KW-1133">Transmembrane helix</keyword>
<proteinExistence type="predicted"/>
<dbReference type="GO" id="GO:0005739">
    <property type="term" value="C:mitochondrion"/>
    <property type="evidence" value="ECO:0007669"/>
    <property type="project" value="TreeGrafter"/>
</dbReference>
<dbReference type="InterPro" id="IPR011032">
    <property type="entry name" value="GroES-like_sf"/>
</dbReference>
<keyword evidence="1" id="KW-0472">Membrane</keyword>
<feature type="transmembrane region" description="Helical" evidence="1">
    <location>
        <begin position="92"/>
        <end position="114"/>
    </location>
</feature>
<dbReference type="OrthoDB" id="9930022at2759"/>
<protein>
    <recommendedName>
        <fullName evidence="2">Enoyl reductase (ER) domain-containing protein</fullName>
    </recommendedName>
</protein>
<dbReference type="Pfam" id="PF08240">
    <property type="entry name" value="ADH_N"/>
    <property type="match status" value="1"/>
</dbReference>
<accession>A0A8I6S907</accession>
<dbReference type="Gene3D" id="3.90.180.10">
    <property type="entry name" value="Medium-chain alcohol dehydrogenases, catalytic domain"/>
    <property type="match status" value="1"/>
</dbReference>
<evidence type="ECO:0000313" key="4">
    <source>
        <dbReference type="Proteomes" id="UP000494040"/>
    </source>
</evidence>
<keyword evidence="4" id="KW-1185">Reference proteome</keyword>
<feature type="domain" description="Enoyl reductase (ER)" evidence="2">
    <location>
        <begin position="133"/>
        <end position="457"/>
    </location>
</feature>
<organism evidence="3 4">
    <name type="scientific">Cimex lectularius</name>
    <name type="common">Bed bug</name>
    <name type="synonym">Acanthia lectularia</name>
    <dbReference type="NCBI Taxonomy" id="79782"/>
    <lineage>
        <taxon>Eukaryota</taxon>
        <taxon>Metazoa</taxon>
        <taxon>Ecdysozoa</taxon>
        <taxon>Arthropoda</taxon>
        <taxon>Hexapoda</taxon>
        <taxon>Insecta</taxon>
        <taxon>Pterygota</taxon>
        <taxon>Neoptera</taxon>
        <taxon>Paraneoptera</taxon>
        <taxon>Hemiptera</taxon>
        <taxon>Heteroptera</taxon>
        <taxon>Panheteroptera</taxon>
        <taxon>Cimicomorpha</taxon>
        <taxon>Cimicidae</taxon>
        <taxon>Cimex</taxon>
    </lineage>
</organism>
<dbReference type="InterPro" id="IPR036291">
    <property type="entry name" value="NAD(P)-bd_dom_sf"/>
</dbReference>
<dbReference type="SMART" id="SM00829">
    <property type="entry name" value="PKS_ER"/>
    <property type="match status" value="1"/>
</dbReference>
<dbReference type="SUPFAM" id="SSF51735">
    <property type="entry name" value="NAD(P)-binding Rossmann-fold domains"/>
    <property type="match status" value="1"/>
</dbReference>
<keyword evidence="1" id="KW-0812">Transmembrane</keyword>
<dbReference type="InterPro" id="IPR013154">
    <property type="entry name" value="ADH-like_N"/>
</dbReference>
<dbReference type="EnsemblMetazoa" id="XM_014404620.2">
    <property type="protein sequence ID" value="XP_014260106.1"/>
    <property type="gene ID" value="LOC106672863"/>
</dbReference>
<dbReference type="OMA" id="MHQWKEG"/>
<dbReference type="AlphaFoldDB" id="A0A8I6S907"/>
<reference evidence="3" key="1">
    <citation type="submission" date="2022-01" db="UniProtKB">
        <authorList>
            <consortium name="EnsemblMetazoa"/>
        </authorList>
    </citation>
    <scope>IDENTIFICATION</scope>
</reference>
<dbReference type="SUPFAM" id="SSF50129">
    <property type="entry name" value="GroES-like"/>
    <property type="match status" value="1"/>
</dbReference>
<dbReference type="PANTHER" id="PTHR11695">
    <property type="entry name" value="ALCOHOL DEHYDROGENASE RELATED"/>
    <property type="match status" value="1"/>
</dbReference>
<dbReference type="InterPro" id="IPR050700">
    <property type="entry name" value="YIM1/Zinc_Alcohol_DH_Fams"/>
</dbReference>
<dbReference type="KEGG" id="clec:106672863"/>
<dbReference type="InterPro" id="IPR020843">
    <property type="entry name" value="ER"/>
</dbReference>
<dbReference type="GeneID" id="106672863"/>
<sequence>MDEFIFHLGRTTEFIQIWLNELGQKLSQISSGLEDSFVVVLSSPRILIVKDVAENIYKNTWRFFTGALHQFSTNKLSSIFFKNFGHDINRSTIFACCIGFTIGSSIGFAIGFSLQSPRSSSVLMRAITATSYDAESIALLEDVFVPKLHSPDQILVEVKFASLDAFDLRIASGYGKQLRNILSSYDQNIYCGLPLVLGRQGSGVVIEIGSRVDDFELGNAVYFCNNHIYNGCLAEYVVLNSKDVAKIPKGIGFEAAASIAQPSVDAWRAVVTKAGLSNRNAHCKKIFVHCATTGIGWMVVQMCAALGAKVVASCTNNAKEQVKILGAASVHTVESGELLNHNNKYDIVFNTVGSIASEFCHELCLAKGKVIEVYPKRLTSDNFGCLLSYIYSVWIKITYGVFGIVSWQESRNGHILEKVSKLVERQLLQPFVDSIFYPEELDNAVNNVESGFGSTLLRFDHCRINGFVQRDTQKKKNN</sequence>
<evidence type="ECO:0000256" key="1">
    <source>
        <dbReference type="SAM" id="Phobius"/>
    </source>
</evidence>
<evidence type="ECO:0000259" key="2">
    <source>
        <dbReference type="SMART" id="SM00829"/>
    </source>
</evidence>
<dbReference type="GO" id="GO:0016491">
    <property type="term" value="F:oxidoreductase activity"/>
    <property type="evidence" value="ECO:0007669"/>
    <property type="project" value="InterPro"/>
</dbReference>
<dbReference type="PANTHER" id="PTHR11695:SF294">
    <property type="entry name" value="RETICULON-4-INTERACTING PROTEIN 1, MITOCHONDRIAL"/>
    <property type="match status" value="1"/>
</dbReference>
<dbReference type="Gene3D" id="3.40.50.720">
    <property type="entry name" value="NAD(P)-binding Rossmann-like Domain"/>
    <property type="match status" value="1"/>
</dbReference>
<dbReference type="Proteomes" id="UP000494040">
    <property type="component" value="Unassembled WGS sequence"/>
</dbReference>
<evidence type="ECO:0000313" key="3">
    <source>
        <dbReference type="EnsemblMetazoa" id="XP_014260106.1"/>
    </source>
</evidence>